<dbReference type="Proteomes" id="UP001154282">
    <property type="component" value="Unassembled WGS sequence"/>
</dbReference>
<name>A0AAV0I916_9ROSI</name>
<gene>
    <name evidence="1" type="ORF">LITE_LOCUS8207</name>
</gene>
<accession>A0AAV0I916</accession>
<dbReference type="AlphaFoldDB" id="A0AAV0I916"/>
<sequence>MIPGCEEEIEVETLFQKSIDHILKLKSRAQLLRDLLKLCDK</sequence>
<proteinExistence type="predicted"/>
<evidence type="ECO:0000313" key="1">
    <source>
        <dbReference type="EMBL" id="CAI0394120.1"/>
    </source>
</evidence>
<keyword evidence="2" id="KW-1185">Reference proteome</keyword>
<organism evidence="1 2">
    <name type="scientific">Linum tenue</name>
    <dbReference type="NCBI Taxonomy" id="586396"/>
    <lineage>
        <taxon>Eukaryota</taxon>
        <taxon>Viridiplantae</taxon>
        <taxon>Streptophyta</taxon>
        <taxon>Embryophyta</taxon>
        <taxon>Tracheophyta</taxon>
        <taxon>Spermatophyta</taxon>
        <taxon>Magnoliopsida</taxon>
        <taxon>eudicotyledons</taxon>
        <taxon>Gunneridae</taxon>
        <taxon>Pentapetalae</taxon>
        <taxon>rosids</taxon>
        <taxon>fabids</taxon>
        <taxon>Malpighiales</taxon>
        <taxon>Linaceae</taxon>
        <taxon>Linum</taxon>
    </lineage>
</organism>
<dbReference type="EMBL" id="CAMGYJ010000003">
    <property type="protein sequence ID" value="CAI0394120.1"/>
    <property type="molecule type" value="Genomic_DNA"/>
</dbReference>
<protein>
    <submittedName>
        <fullName evidence="1">Uncharacterized protein</fullName>
    </submittedName>
</protein>
<reference evidence="1" key="1">
    <citation type="submission" date="2022-08" db="EMBL/GenBank/DDBJ databases">
        <authorList>
            <person name="Gutierrez-Valencia J."/>
        </authorList>
    </citation>
    <scope>NUCLEOTIDE SEQUENCE</scope>
</reference>
<comment type="caution">
    <text evidence="1">The sequence shown here is derived from an EMBL/GenBank/DDBJ whole genome shotgun (WGS) entry which is preliminary data.</text>
</comment>
<evidence type="ECO:0000313" key="2">
    <source>
        <dbReference type="Proteomes" id="UP001154282"/>
    </source>
</evidence>